<gene>
    <name evidence="2" type="ORF">WMW72_12160</name>
</gene>
<evidence type="ECO:0008006" key="4">
    <source>
        <dbReference type="Google" id="ProtNLM"/>
    </source>
</evidence>
<protein>
    <recommendedName>
        <fullName evidence="4">Phage tail tape measure protein</fullName>
    </recommendedName>
</protein>
<evidence type="ECO:0000313" key="2">
    <source>
        <dbReference type="EMBL" id="MEK8128661.1"/>
    </source>
</evidence>
<name>A0ABU9DIG9_9BACL</name>
<dbReference type="EMBL" id="JBBPCC010000006">
    <property type="protein sequence ID" value="MEK8128661.1"/>
    <property type="molecule type" value="Genomic_DNA"/>
</dbReference>
<keyword evidence="1" id="KW-0812">Transmembrane</keyword>
<organism evidence="2 3">
    <name type="scientific">Paenibacillus filicis</name>
    <dbReference type="NCBI Taxonomy" id="669464"/>
    <lineage>
        <taxon>Bacteria</taxon>
        <taxon>Bacillati</taxon>
        <taxon>Bacillota</taxon>
        <taxon>Bacilli</taxon>
        <taxon>Bacillales</taxon>
        <taxon>Paenibacillaceae</taxon>
        <taxon>Paenibacillus</taxon>
    </lineage>
</organism>
<proteinExistence type="predicted"/>
<accession>A0ABU9DIG9</accession>
<dbReference type="RefSeq" id="WP_341415737.1">
    <property type="nucleotide sequence ID" value="NZ_JBBPCC010000006.1"/>
</dbReference>
<keyword evidence="1" id="KW-1133">Transmembrane helix</keyword>
<keyword evidence="3" id="KW-1185">Reference proteome</keyword>
<feature type="transmembrane region" description="Helical" evidence="1">
    <location>
        <begin position="38"/>
        <end position="64"/>
    </location>
</feature>
<evidence type="ECO:0000256" key="1">
    <source>
        <dbReference type="SAM" id="Phobius"/>
    </source>
</evidence>
<reference evidence="2 3" key="1">
    <citation type="submission" date="2024-04" db="EMBL/GenBank/DDBJ databases">
        <title>draft genome sequnece of Paenibacillus filicis.</title>
        <authorList>
            <person name="Kim D.-U."/>
        </authorList>
    </citation>
    <scope>NUCLEOTIDE SEQUENCE [LARGE SCALE GENOMIC DNA]</scope>
    <source>
        <strain evidence="2 3">KACC14197</strain>
    </source>
</reference>
<evidence type="ECO:0000313" key="3">
    <source>
        <dbReference type="Proteomes" id="UP001469365"/>
    </source>
</evidence>
<sequence length="580" mass="63566">MIETIKSYLVSLGFSVDKSSYKDATKAVDQVEKSVSKFAGGAVVGFAAATTAVVGFVAASSIAIAKFVGGIAKADLENEKLARQLWISKDAAMAYNSSLKAMGASLEDLYLSPELMRNFQQLNREAQNLKPPAEFAEQMKLVRSVQFEFARMKLEASYAIQWVGYYFVKYMEGPIRNIKTTLQEINAVIVKQMPSWTKVIAQVMSWFARMGLTTFRVIKDIIRLFGDLGASIPKNLKVIGVAVAALGLALKTGPIGLFITALSGLLLLLDDFYTYLDGGQSALGPVWQRIMDFFDMLENSGVIDGFKRRWSEAMSGISEGIEIAYNGLKEFYKGLEDSGAIESFKNSFSNSFEILKKLDAEFDKWIKGLGQKVKDEKVFEGLMTSVASLIGSVWELTEAVTGLLNKLLGLKETEKSLNSIGDILSTTIVKSLRVISDLIGGISGYITLISKTINGDLLDHLGLEGEKADERLKLNPESDKGFVGKSFDAIKNMFSGYFTGNTDFQDAFTRSLGILARSQQVNSGNAPGYTIPQANNQTTKNNVSLTQTNHIHGSDPERTSDAVQDKTESFLMRNFGGVLR</sequence>
<comment type="caution">
    <text evidence="2">The sequence shown here is derived from an EMBL/GenBank/DDBJ whole genome shotgun (WGS) entry which is preliminary data.</text>
</comment>
<dbReference type="Proteomes" id="UP001469365">
    <property type="component" value="Unassembled WGS sequence"/>
</dbReference>
<keyword evidence="1" id="KW-0472">Membrane</keyword>